<name>A0A381PFS0_9ZZZZ</name>
<dbReference type="Gene3D" id="3.10.20.30">
    <property type="match status" value="1"/>
</dbReference>
<dbReference type="Pfam" id="PF02597">
    <property type="entry name" value="ThiS"/>
    <property type="match status" value="1"/>
</dbReference>
<sequence>MHVIVNGTCHEFDTNTNLQQLLEWLKIAKGRIAIELNGEIVPKSQFYQQQLNSGDKIEIVQAIGGG</sequence>
<accession>A0A381PFS0</accession>
<dbReference type="InterPro" id="IPR003749">
    <property type="entry name" value="ThiS/MoaD-like"/>
</dbReference>
<dbReference type="EMBL" id="UINC01000961">
    <property type="protein sequence ID" value="SUZ65484.1"/>
    <property type="molecule type" value="Genomic_DNA"/>
</dbReference>
<evidence type="ECO:0000313" key="1">
    <source>
        <dbReference type="EMBL" id="SUZ65484.1"/>
    </source>
</evidence>
<proteinExistence type="predicted"/>
<dbReference type="InterPro" id="IPR016155">
    <property type="entry name" value="Mopterin_synth/thiamin_S_b"/>
</dbReference>
<dbReference type="PANTHER" id="PTHR34472:SF1">
    <property type="entry name" value="SULFUR CARRIER PROTEIN THIS"/>
    <property type="match status" value="1"/>
</dbReference>
<dbReference type="InterPro" id="IPR010035">
    <property type="entry name" value="Thi_S"/>
</dbReference>
<dbReference type="PANTHER" id="PTHR34472">
    <property type="entry name" value="SULFUR CARRIER PROTEIN THIS"/>
    <property type="match status" value="1"/>
</dbReference>
<dbReference type="CDD" id="cd00565">
    <property type="entry name" value="Ubl_ThiS"/>
    <property type="match status" value="1"/>
</dbReference>
<dbReference type="SUPFAM" id="SSF54285">
    <property type="entry name" value="MoaD/ThiS"/>
    <property type="match status" value="1"/>
</dbReference>
<gene>
    <name evidence="1" type="ORF">METZ01_LOCUS18338</name>
</gene>
<organism evidence="1">
    <name type="scientific">marine metagenome</name>
    <dbReference type="NCBI Taxonomy" id="408172"/>
    <lineage>
        <taxon>unclassified sequences</taxon>
        <taxon>metagenomes</taxon>
        <taxon>ecological metagenomes</taxon>
    </lineage>
</organism>
<protein>
    <recommendedName>
        <fullName evidence="2">Thiamine biosynthesis protein ThiS</fullName>
    </recommendedName>
</protein>
<reference evidence="1" key="1">
    <citation type="submission" date="2018-05" db="EMBL/GenBank/DDBJ databases">
        <authorList>
            <person name="Lanie J.A."/>
            <person name="Ng W.-L."/>
            <person name="Kazmierczak K.M."/>
            <person name="Andrzejewski T.M."/>
            <person name="Davidsen T.M."/>
            <person name="Wayne K.J."/>
            <person name="Tettelin H."/>
            <person name="Glass J.I."/>
            <person name="Rusch D."/>
            <person name="Podicherti R."/>
            <person name="Tsui H.-C.T."/>
            <person name="Winkler M.E."/>
        </authorList>
    </citation>
    <scope>NUCLEOTIDE SEQUENCE</scope>
</reference>
<dbReference type="AlphaFoldDB" id="A0A381PFS0"/>
<dbReference type="InterPro" id="IPR012675">
    <property type="entry name" value="Beta-grasp_dom_sf"/>
</dbReference>
<evidence type="ECO:0008006" key="2">
    <source>
        <dbReference type="Google" id="ProtNLM"/>
    </source>
</evidence>
<dbReference type="NCBIfam" id="TIGR01683">
    <property type="entry name" value="thiS"/>
    <property type="match status" value="1"/>
</dbReference>